<dbReference type="InterPro" id="IPR011766">
    <property type="entry name" value="TPP_enzyme_TPP-bd"/>
</dbReference>
<dbReference type="PANTHER" id="PTHR18968">
    <property type="entry name" value="THIAMINE PYROPHOSPHATE ENZYMES"/>
    <property type="match status" value="1"/>
</dbReference>
<dbReference type="GO" id="GO:0003984">
    <property type="term" value="F:acetolactate synthase activity"/>
    <property type="evidence" value="ECO:0007669"/>
    <property type="project" value="TreeGrafter"/>
</dbReference>
<dbReference type="AlphaFoldDB" id="A0A4R2CIB3"/>
<reference evidence="7 8" key="1">
    <citation type="submission" date="2019-03" db="EMBL/GenBank/DDBJ databases">
        <title>Genomic Encyclopedia of Type Strains, Phase IV (KMG-IV): sequencing the most valuable type-strain genomes for metagenomic binning, comparative biology and taxonomic classification.</title>
        <authorList>
            <person name="Goeker M."/>
        </authorList>
    </citation>
    <scope>NUCLEOTIDE SEQUENCE [LARGE SCALE GENOMIC DNA]</scope>
    <source>
        <strain evidence="7 8">DSM 18401</strain>
    </source>
</reference>
<dbReference type="GO" id="GO:0050660">
    <property type="term" value="F:flavin adenine dinucleotide binding"/>
    <property type="evidence" value="ECO:0007669"/>
    <property type="project" value="TreeGrafter"/>
</dbReference>
<dbReference type="InterPro" id="IPR012000">
    <property type="entry name" value="Thiamin_PyroP_enz_cen_dom"/>
</dbReference>
<dbReference type="InterPro" id="IPR045229">
    <property type="entry name" value="TPP_enz"/>
</dbReference>
<evidence type="ECO:0000259" key="6">
    <source>
        <dbReference type="Pfam" id="PF02776"/>
    </source>
</evidence>
<dbReference type="SUPFAM" id="SSF52518">
    <property type="entry name" value="Thiamin diphosphate-binding fold (THDP-binding)"/>
    <property type="match status" value="2"/>
</dbReference>
<dbReference type="Proteomes" id="UP000295351">
    <property type="component" value="Unassembled WGS sequence"/>
</dbReference>
<dbReference type="Pfam" id="PF02775">
    <property type="entry name" value="TPP_enzyme_C"/>
    <property type="match status" value="1"/>
</dbReference>
<evidence type="ECO:0000256" key="2">
    <source>
        <dbReference type="ARBA" id="ARBA00023052"/>
    </source>
</evidence>
<dbReference type="GO" id="GO:0009099">
    <property type="term" value="P:L-valine biosynthetic process"/>
    <property type="evidence" value="ECO:0007669"/>
    <property type="project" value="TreeGrafter"/>
</dbReference>
<dbReference type="Pfam" id="PF02776">
    <property type="entry name" value="TPP_enzyme_N"/>
    <property type="match status" value="1"/>
</dbReference>
<dbReference type="NCBIfam" id="TIGR04377">
    <property type="entry name" value="myo_inos_iolD"/>
    <property type="match status" value="1"/>
</dbReference>
<evidence type="ECO:0000259" key="5">
    <source>
        <dbReference type="Pfam" id="PF02775"/>
    </source>
</evidence>
<dbReference type="PANTHER" id="PTHR18968:SF9">
    <property type="entry name" value="3D-(3,5_4)-TRIHYDROXYCYCLOHEXANE-1,2-DIONE HYDROLASE"/>
    <property type="match status" value="1"/>
</dbReference>
<dbReference type="Pfam" id="PF00205">
    <property type="entry name" value="TPP_enzyme_M"/>
    <property type="match status" value="1"/>
</dbReference>
<dbReference type="GO" id="GO:0009097">
    <property type="term" value="P:isoleucine biosynthetic process"/>
    <property type="evidence" value="ECO:0007669"/>
    <property type="project" value="TreeGrafter"/>
</dbReference>
<evidence type="ECO:0000259" key="4">
    <source>
        <dbReference type="Pfam" id="PF00205"/>
    </source>
</evidence>
<dbReference type="Gene3D" id="3.40.50.1220">
    <property type="entry name" value="TPP-binding domain"/>
    <property type="match status" value="1"/>
</dbReference>
<evidence type="ECO:0000313" key="7">
    <source>
        <dbReference type="EMBL" id="TCN38924.1"/>
    </source>
</evidence>
<evidence type="ECO:0000256" key="1">
    <source>
        <dbReference type="ARBA" id="ARBA00007812"/>
    </source>
</evidence>
<keyword evidence="2 3" id="KW-0786">Thiamine pyrophosphate</keyword>
<proteinExistence type="inferred from homology"/>
<dbReference type="GO" id="GO:0019310">
    <property type="term" value="P:inositol catabolic process"/>
    <property type="evidence" value="ECO:0007669"/>
    <property type="project" value="InterPro"/>
</dbReference>
<sequence>MSTIRLTMAQALVRYLCNQFTEIDGKREPLFPGVFAIFGHGNVTCLSEALEAVKDTLPTWRGQNEQSMALAAIGFAKATRRRQIMVATSSIGPGALNMVTAAGVAHTNRLPILLLAGDSFVNRRPDPVMQQVEHFGNPTTTVNDAFKAVTRYWDRITHPEQIIASLPQAVAVMLDPADCGPAFIGLPQDVQEIAWDYPESFFAPTVHKIPRPRPDRDSLAEAVRVLKAAKRPLIISGGGVRYSGAETALADFAEKHGIPLCETIAGKGTVTHDHPAHVGPIGIVGSTSANALAGEADVVLAVGTRLMDFTTGSWTAFSPDARFVSINAARWDANKHRAVAVVGDALETVNELEAAIGDYKADGAWTKKGELEFAKWNEALDGYQKPTNAPVPTYAQVVGIVNAKAKDRDLLITAAGGLPGEVMKNWRVKAPHTFDCEFGFSCMGYEIAAGWGAAMADPTRTPIVMIGDGTYMMMNSDIYSTVLSGHKMILIVCDNGGYAVINRLQNAKGTPGFNNLLKDCRVKEPFPVDFIKHAEAMGALTRRVESLADLGDAVEWAQTTDRTTVLTIVSDAFTWTPGDAWWDVGVPQVSARAEVNAAAADQQAGRKKQRVGV</sequence>
<dbReference type="InterPro" id="IPR030817">
    <property type="entry name" value="Myo_inos_IolD"/>
</dbReference>
<dbReference type="EMBL" id="SLVX01000018">
    <property type="protein sequence ID" value="TCN38924.1"/>
    <property type="molecule type" value="Genomic_DNA"/>
</dbReference>
<accession>A0A4R2CIB3</accession>
<feature type="domain" description="Thiamine pyrophosphate enzyme central" evidence="4">
    <location>
        <begin position="219"/>
        <end position="352"/>
    </location>
</feature>
<dbReference type="GO" id="GO:0016823">
    <property type="term" value="F:hydrolase activity, acting on acid carbon-carbon bonds, in ketonic substances"/>
    <property type="evidence" value="ECO:0007669"/>
    <property type="project" value="InterPro"/>
</dbReference>
<dbReference type="InterPro" id="IPR029035">
    <property type="entry name" value="DHS-like_NAD/FAD-binding_dom"/>
</dbReference>
<name>A0A4R2CIB3_SHIGR</name>
<organism evidence="7 8">
    <name type="scientific">Shinella granuli</name>
    <dbReference type="NCBI Taxonomy" id="323621"/>
    <lineage>
        <taxon>Bacteria</taxon>
        <taxon>Pseudomonadati</taxon>
        <taxon>Pseudomonadota</taxon>
        <taxon>Alphaproteobacteria</taxon>
        <taxon>Hyphomicrobiales</taxon>
        <taxon>Rhizobiaceae</taxon>
        <taxon>Shinella</taxon>
    </lineage>
</organism>
<evidence type="ECO:0000313" key="8">
    <source>
        <dbReference type="Proteomes" id="UP000295351"/>
    </source>
</evidence>
<dbReference type="SUPFAM" id="SSF52467">
    <property type="entry name" value="DHS-like NAD/FAD-binding domain"/>
    <property type="match status" value="1"/>
</dbReference>
<protein>
    <submittedName>
        <fullName evidence="7">3D-(3,5/4)-trihydroxycyclohexane-1,2-dione hydrolase</fullName>
    </submittedName>
</protein>
<keyword evidence="7" id="KW-0378">Hydrolase</keyword>
<feature type="domain" description="Thiamine pyrophosphate enzyme N-terminal TPP-binding" evidence="6">
    <location>
        <begin position="35"/>
        <end position="130"/>
    </location>
</feature>
<evidence type="ECO:0000256" key="3">
    <source>
        <dbReference type="RuleBase" id="RU362132"/>
    </source>
</evidence>
<dbReference type="GO" id="GO:0030976">
    <property type="term" value="F:thiamine pyrophosphate binding"/>
    <property type="evidence" value="ECO:0007669"/>
    <property type="project" value="InterPro"/>
</dbReference>
<dbReference type="InterPro" id="IPR012001">
    <property type="entry name" value="Thiamin_PyroP_enz_TPP-bd_dom"/>
</dbReference>
<gene>
    <name evidence="7" type="ORF">EV665_11810</name>
</gene>
<dbReference type="Gene3D" id="3.40.50.970">
    <property type="match status" value="2"/>
</dbReference>
<dbReference type="RefSeq" id="WP_133035821.1">
    <property type="nucleotide sequence ID" value="NZ_BAABEI010000012.1"/>
</dbReference>
<feature type="domain" description="Thiamine pyrophosphate enzyme TPP-binding" evidence="5">
    <location>
        <begin position="418"/>
        <end position="567"/>
    </location>
</feature>
<comment type="caution">
    <text evidence="7">The sequence shown here is derived from an EMBL/GenBank/DDBJ whole genome shotgun (WGS) entry which is preliminary data.</text>
</comment>
<dbReference type="CDD" id="cd07035">
    <property type="entry name" value="TPP_PYR_POX_like"/>
    <property type="match status" value="1"/>
</dbReference>
<comment type="similarity">
    <text evidence="1 3">Belongs to the TPP enzyme family.</text>
</comment>
<dbReference type="GO" id="GO:0005948">
    <property type="term" value="C:acetolactate synthase complex"/>
    <property type="evidence" value="ECO:0007669"/>
    <property type="project" value="TreeGrafter"/>
</dbReference>
<dbReference type="GO" id="GO:0000287">
    <property type="term" value="F:magnesium ion binding"/>
    <property type="evidence" value="ECO:0007669"/>
    <property type="project" value="InterPro"/>
</dbReference>
<keyword evidence="8" id="KW-1185">Reference proteome</keyword>
<dbReference type="InterPro" id="IPR029061">
    <property type="entry name" value="THDP-binding"/>
</dbReference>